<dbReference type="EMBL" id="BLXT01001105">
    <property type="protein sequence ID" value="GFN83143.1"/>
    <property type="molecule type" value="Genomic_DNA"/>
</dbReference>
<sequence length="132" mass="15302">MTLWNVELSSTRLWCMNPPTYRCRHCRHAWPLPLSPGVALAWVTAWREIAPQDVLAQPQRWSHLIREFSWRELPGFIKKHQGATDHAESDIGPAYRHLLVSGPHCNVNQQMRGGGDDWARLMLMVMTFQIMT</sequence>
<reference evidence="1 2" key="1">
    <citation type="journal article" date="2021" name="Elife">
        <title>Chloroplast acquisition without the gene transfer in kleptoplastic sea slugs, Plakobranchus ocellatus.</title>
        <authorList>
            <person name="Maeda T."/>
            <person name="Takahashi S."/>
            <person name="Yoshida T."/>
            <person name="Shimamura S."/>
            <person name="Takaki Y."/>
            <person name="Nagai Y."/>
            <person name="Toyoda A."/>
            <person name="Suzuki Y."/>
            <person name="Arimoto A."/>
            <person name="Ishii H."/>
            <person name="Satoh N."/>
            <person name="Nishiyama T."/>
            <person name="Hasebe M."/>
            <person name="Maruyama T."/>
            <person name="Minagawa J."/>
            <person name="Obokata J."/>
            <person name="Shigenobu S."/>
        </authorList>
    </citation>
    <scope>NUCLEOTIDE SEQUENCE [LARGE SCALE GENOMIC DNA]</scope>
</reference>
<accession>A0AAV3YJF3</accession>
<gene>
    <name evidence="1" type="ORF">PoB_000964900</name>
</gene>
<evidence type="ECO:0000313" key="1">
    <source>
        <dbReference type="EMBL" id="GFN83143.1"/>
    </source>
</evidence>
<protein>
    <submittedName>
        <fullName evidence="1">Uncharacterized protein</fullName>
    </submittedName>
</protein>
<organism evidence="1 2">
    <name type="scientific">Plakobranchus ocellatus</name>
    <dbReference type="NCBI Taxonomy" id="259542"/>
    <lineage>
        <taxon>Eukaryota</taxon>
        <taxon>Metazoa</taxon>
        <taxon>Spiralia</taxon>
        <taxon>Lophotrochozoa</taxon>
        <taxon>Mollusca</taxon>
        <taxon>Gastropoda</taxon>
        <taxon>Heterobranchia</taxon>
        <taxon>Euthyneura</taxon>
        <taxon>Panpulmonata</taxon>
        <taxon>Sacoglossa</taxon>
        <taxon>Placobranchoidea</taxon>
        <taxon>Plakobranchidae</taxon>
        <taxon>Plakobranchus</taxon>
    </lineage>
</organism>
<dbReference type="AlphaFoldDB" id="A0AAV3YJF3"/>
<name>A0AAV3YJF3_9GAST</name>
<keyword evidence="2" id="KW-1185">Reference proteome</keyword>
<evidence type="ECO:0000313" key="2">
    <source>
        <dbReference type="Proteomes" id="UP000735302"/>
    </source>
</evidence>
<dbReference type="Proteomes" id="UP000735302">
    <property type="component" value="Unassembled WGS sequence"/>
</dbReference>
<proteinExistence type="predicted"/>
<comment type="caution">
    <text evidence="1">The sequence shown here is derived from an EMBL/GenBank/DDBJ whole genome shotgun (WGS) entry which is preliminary data.</text>
</comment>